<reference evidence="8 9" key="1">
    <citation type="submission" date="2019-12" db="EMBL/GenBank/DDBJ databases">
        <authorList>
            <person name="Floudas D."/>
            <person name="Bentzer J."/>
            <person name="Ahren D."/>
            <person name="Johansson T."/>
            <person name="Persson P."/>
            <person name="Tunlid A."/>
        </authorList>
    </citation>
    <scope>NUCLEOTIDE SEQUENCE [LARGE SCALE GENOMIC DNA]</scope>
    <source>
        <strain evidence="8 9">CBS 102.39</strain>
    </source>
</reference>
<evidence type="ECO:0000256" key="1">
    <source>
        <dbReference type="ARBA" id="ARBA00004123"/>
    </source>
</evidence>
<comment type="similarity">
    <text evidence="3">Belongs to the nitroreductase family.</text>
</comment>
<feature type="domain" description="Nitroreductase" evidence="7">
    <location>
        <begin position="55"/>
        <end position="220"/>
    </location>
</feature>
<dbReference type="InterPro" id="IPR000415">
    <property type="entry name" value="Nitroreductase-like"/>
</dbReference>
<dbReference type="InterPro" id="IPR033877">
    <property type="entry name" value="Frm2/Hbn1"/>
</dbReference>
<evidence type="ECO:0000256" key="3">
    <source>
        <dbReference type="ARBA" id="ARBA00007118"/>
    </source>
</evidence>
<evidence type="ECO:0000313" key="8">
    <source>
        <dbReference type="EMBL" id="KAF4612393.1"/>
    </source>
</evidence>
<evidence type="ECO:0000259" key="7">
    <source>
        <dbReference type="Pfam" id="PF00881"/>
    </source>
</evidence>
<dbReference type="Pfam" id="PF00881">
    <property type="entry name" value="Nitroreductase"/>
    <property type="match status" value="1"/>
</dbReference>
<keyword evidence="4" id="KW-0963">Cytoplasm</keyword>
<dbReference type="SUPFAM" id="SSF55469">
    <property type="entry name" value="FMN-dependent nitroreductase-like"/>
    <property type="match status" value="1"/>
</dbReference>
<dbReference type="PANTHER" id="PTHR43035">
    <property type="entry name" value="FATTY ACID REPRESSION MUTANT PROTEIN 2-RELATED"/>
    <property type="match status" value="1"/>
</dbReference>
<protein>
    <recommendedName>
        <fullName evidence="7">Nitroreductase domain-containing protein</fullName>
    </recommendedName>
</protein>
<evidence type="ECO:0000256" key="6">
    <source>
        <dbReference type="ARBA" id="ARBA00023242"/>
    </source>
</evidence>
<dbReference type="CDD" id="cd02140">
    <property type="entry name" value="Frm2-like"/>
    <property type="match status" value="1"/>
</dbReference>
<comment type="subcellular location">
    <subcellularLocation>
        <location evidence="2">Cytoplasm</location>
    </subcellularLocation>
    <subcellularLocation>
        <location evidence="1">Nucleus</location>
    </subcellularLocation>
</comment>
<keyword evidence="9" id="KW-1185">Reference proteome</keyword>
<dbReference type="GO" id="GO:0016491">
    <property type="term" value="F:oxidoreductase activity"/>
    <property type="evidence" value="ECO:0007669"/>
    <property type="project" value="UniProtKB-KW"/>
</dbReference>
<evidence type="ECO:0000256" key="4">
    <source>
        <dbReference type="ARBA" id="ARBA00022490"/>
    </source>
</evidence>
<dbReference type="FunFam" id="3.40.109.10:FF:000001">
    <property type="entry name" value="Nitroreductase family"/>
    <property type="match status" value="1"/>
</dbReference>
<dbReference type="GO" id="GO:0034599">
    <property type="term" value="P:cellular response to oxidative stress"/>
    <property type="evidence" value="ECO:0007669"/>
    <property type="project" value="InterPro"/>
</dbReference>
<keyword evidence="5" id="KW-0560">Oxidoreductase</keyword>
<evidence type="ECO:0000313" key="9">
    <source>
        <dbReference type="Proteomes" id="UP000521872"/>
    </source>
</evidence>
<organism evidence="8 9">
    <name type="scientific">Agrocybe pediades</name>
    <dbReference type="NCBI Taxonomy" id="84607"/>
    <lineage>
        <taxon>Eukaryota</taxon>
        <taxon>Fungi</taxon>
        <taxon>Dikarya</taxon>
        <taxon>Basidiomycota</taxon>
        <taxon>Agaricomycotina</taxon>
        <taxon>Agaricomycetes</taxon>
        <taxon>Agaricomycetidae</taxon>
        <taxon>Agaricales</taxon>
        <taxon>Agaricineae</taxon>
        <taxon>Strophariaceae</taxon>
        <taxon>Agrocybe</taxon>
    </lineage>
</organism>
<proteinExistence type="inferred from homology"/>
<name>A0A8H4QK63_9AGAR</name>
<keyword evidence="6" id="KW-0539">Nucleus</keyword>
<dbReference type="InterPro" id="IPR029479">
    <property type="entry name" value="Nitroreductase"/>
</dbReference>
<dbReference type="PANTHER" id="PTHR43035:SF1">
    <property type="entry name" value="FATTY ACID REPRESSION MUTANT PROTEIN 2-RELATED"/>
    <property type="match status" value="1"/>
</dbReference>
<dbReference type="AlphaFoldDB" id="A0A8H4QK63"/>
<evidence type="ECO:0000256" key="2">
    <source>
        <dbReference type="ARBA" id="ARBA00004496"/>
    </source>
</evidence>
<accession>A0A8H4QK63</accession>
<sequence>MKHQLPLVRTLLATNRIQSTISAISRSTTLPSSLTPSRIRTMSSSETVSFLDAVKARRSFVAINKTSPIPDDRVISIIQDTIKHSPSAFNVQSCRALILFGAEHEKFWDIAAKKTKDSVPEAVFAGLEPKIKGHRDSYGSVLFFEDTEAVKKLPPQFQGVFSQYPEWYAHAQGMNQFVAWTALTAEGLGCSLQHYKPNAEVLAEWKLPQSWVLHAQLVFGTPTGPPRGGEKVFPSLEDKVLVRGA</sequence>
<gene>
    <name evidence="8" type="ORF">D9613_003567</name>
</gene>
<dbReference type="Proteomes" id="UP000521872">
    <property type="component" value="Unassembled WGS sequence"/>
</dbReference>
<comment type="caution">
    <text evidence="8">The sequence shown here is derived from an EMBL/GenBank/DDBJ whole genome shotgun (WGS) entry which is preliminary data.</text>
</comment>
<evidence type="ECO:0000256" key="5">
    <source>
        <dbReference type="ARBA" id="ARBA00023002"/>
    </source>
</evidence>
<dbReference type="EMBL" id="JAACJL010000057">
    <property type="protein sequence ID" value="KAF4612393.1"/>
    <property type="molecule type" value="Genomic_DNA"/>
</dbReference>
<dbReference type="GO" id="GO:0005737">
    <property type="term" value="C:cytoplasm"/>
    <property type="evidence" value="ECO:0007669"/>
    <property type="project" value="UniProtKB-SubCell"/>
</dbReference>
<dbReference type="Gene3D" id="3.40.109.10">
    <property type="entry name" value="NADH Oxidase"/>
    <property type="match status" value="1"/>
</dbReference>
<dbReference type="GO" id="GO:0005634">
    <property type="term" value="C:nucleus"/>
    <property type="evidence" value="ECO:0007669"/>
    <property type="project" value="UniProtKB-SubCell"/>
</dbReference>